<dbReference type="RefSeq" id="WP_316972391.1">
    <property type="nucleotide sequence ID" value="NZ_JAWIIJ010000001.1"/>
</dbReference>
<keyword evidence="11" id="KW-1185">Reference proteome</keyword>
<reference evidence="10 11" key="1">
    <citation type="submission" date="2023-10" db="EMBL/GenBank/DDBJ databases">
        <title>Characteristics and mechanism of a salt-tolerant marine origin heterotrophic nitrifying- aerobic denitrifying bacteria Marinobacter xestospongiae HN1.</title>
        <authorList>
            <person name="Qi R."/>
        </authorList>
    </citation>
    <scope>NUCLEOTIDE SEQUENCE [LARGE SCALE GENOMIC DNA]</scope>
    <source>
        <strain evidence="10 11">HN1</strain>
    </source>
</reference>
<feature type="transmembrane region" description="Helical" evidence="9">
    <location>
        <begin position="39"/>
        <end position="56"/>
    </location>
</feature>
<dbReference type="InterPro" id="IPR000537">
    <property type="entry name" value="UbiA_prenyltransferase"/>
</dbReference>
<keyword evidence="7 9" id="KW-1133">Transmembrane helix</keyword>
<dbReference type="PIRSF" id="PIRSF005355">
    <property type="entry name" value="UBIAD1"/>
    <property type="match status" value="1"/>
</dbReference>
<keyword evidence="4" id="KW-1003">Cell membrane</keyword>
<dbReference type="Proteomes" id="UP001269819">
    <property type="component" value="Unassembled WGS sequence"/>
</dbReference>
<keyword evidence="5" id="KW-0808">Transferase</keyword>
<protein>
    <submittedName>
        <fullName evidence="10">Prenyltransferase</fullName>
    </submittedName>
</protein>
<organism evidence="10 11">
    <name type="scientific">Marinobacter xestospongiae</name>
    <dbReference type="NCBI Taxonomy" id="994319"/>
    <lineage>
        <taxon>Bacteria</taxon>
        <taxon>Pseudomonadati</taxon>
        <taxon>Pseudomonadota</taxon>
        <taxon>Gammaproteobacteria</taxon>
        <taxon>Pseudomonadales</taxon>
        <taxon>Marinobacteraceae</taxon>
        <taxon>Marinobacter</taxon>
    </lineage>
</organism>
<comment type="subcellular location">
    <subcellularLocation>
        <location evidence="1">Membrane</location>
        <topology evidence="1">Multi-pass membrane protein</topology>
    </subcellularLocation>
</comment>
<feature type="transmembrane region" description="Helical" evidence="9">
    <location>
        <begin position="118"/>
        <end position="135"/>
    </location>
</feature>
<keyword evidence="8 9" id="KW-0472">Membrane</keyword>
<dbReference type="CDD" id="cd13962">
    <property type="entry name" value="PT_UbiA_UBIAD1"/>
    <property type="match status" value="1"/>
</dbReference>
<name>A0ABU3VT29_9GAMM</name>
<comment type="caution">
    <text evidence="10">The sequence shown here is derived from an EMBL/GenBank/DDBJ whole genome shotgun (WGS) entry which is preliminary data.</text>
</comment>
<dbReference type="EMBL" id="JAWIIJ010000001">
    <property type="protein sequence ID" value="MDV2077429.1"/>
    <property type="molecule type" value="Genomic_DNA"/>
</dbReference>
<dbReference type="InterPro" id="IPR044878">
    <property type="entry name" value="UbiA_sf"/>
</dbReference>
<gene>
    <name evidence="10" type="ORF">RYS15_01985</name>
</gene>
<feature type="transmembrane region" description="Helical" evidence="9">
    <location>
        <begin position="272"/>
        <end position="293"/>
    </location>
</feature>
<dbReference type="PANTHER" id="PTHR13929:SF0">
    <property type="entry name" value="UBIA PRENYLTRANSFERASE DOMAIN-CONTAINING PROTEIN 1"/>
    <property type="match status" value="1"/>
</dbReference>
<dbReference type="Pfam" id="PF01040">
    <property type="entry name" value="UbiA"/>
    <property type="match status" value="1"/>
</dbReference>
<evidence type="ECO:0000313" key="11">
    <source>
        <dbReference type="Proteomes" id="UP001269819"/>
    </source>
</evidence>
<evidence type="ECO:0000256" key="4">
    <source>
        <dbReference type="ARBA" id="ARBA00022475"/>
    </source>
</evidence>
<dbReference type="PANTHER" id="PTHR13929">
    <property type="entry name" value="1,4-DIHYDROXY-2-NAPHTHOATE OCTAPRENYLTRANSFERASE"/>
    <property type="match status" value="1"/>
</dbReference>
<proteinExistence type="predicted"/>
<feature type="transmembrane region" description="Helical" evidence="9">
    <location>
        <begin position="209"/>
        <end position="234"/>
    </location>
</feature>
<keyword evidence="6 9" id="KW-0812">Transmembrane</keyword>
<evidence type="ECO:0000256" key="3">
    <source>
        <dbReference type="ARBA" id="ARBA00022428"/>
    </source>
</evidence>
<accession>A0ABU3VT29</accession>
<evidence type="ECO:0000256" key="2">
    <source>
        <dbReference type="ARBA" id="ARBA00004863"/>
    </source>
</evidence>
<comment type="pathway">
    <text evidence="2">Quinol/quinone metabolism; menaquinone biosynthesis.</text>
</comment>
<feature type="transmembrane region" description="Helical" evidence="9">
    <location>
        <begin position="12"/>
        <end position="33"/>
    </location>
</feature>
<evidence type="ECO:0000256" key="8">
    <source>
        <dbReference type="ARBA" id="ARBA00023136"/>
    </source>
</evidence>
<dbReference type="Gene3D" id="1.10.357.140">
    <property type="entry name" value="UbiA prenyltransferase"/>
    <property type="match status" value="1"/>
</dbReference>
<evidence type="ECO:0000313" key="10">
    <source>
        <dbReference type="EMBL" id="MDV2077429.1"/>
    </source>
</evidence>
<evidence type="ECO:0000256" key="1">
    <source>
        <dbReference type="ARBA" id="ARBA00004141"/>
    </source>
</evidence>
<feature type="transmembrane region" description="Helical" evidence="9">
    <location>
        <begin position="169"/>
        <end position="188"/>
    </location>
</feature>
<evidence type="ECO:0000256" key="6">
    <source>
        <dbReference type="ARBA" id="ARBA00022692"/>
    </source>
</evidence>
<feature type="transmembrane region" description="Helical" evidence="9">
    <location>
        <begin position="142"/>
        <end position="163"/>
    </location>
</feature>
<feature type="transmembrane region" description="Helical" evidence="9">
    <location>
        <begin position="240"/>
        <end position="260"/>
    </location>
</feature>
<sequence>MKAVIRSFRVPFLVLTPVCVGLGIVAAWLTGAAIHWGDALVALGGALCAHMSVNAFNEYFDFRSGLDGQTQRTPFSGGSGSLVERPAAAVSVLNSALLTLAVTVLAGGYVILRHGWGILPIGLLGVVIIVTYTHWINRLPWVCLVAPGVAFGPLMVMGTQYALAGEFTSLAALISLVPFFLVNNLLLLNQYPDRDADAAVGRRHIPIALGLSASNALYGGFLLAAALTVGLGVAGDRLPVLALLALVPMLAAVFTLWGAIRYANDIPRLIPFMGANVLAVVTAPLVLAVALVVG</sequence>
<evidence type="ECO:0000256" key="9">
    <source>
        <dbReference type="SAM" id="Phobius"/>
    </source>
</evidence>
<evidence type="ECO:0000256" key="5">
    <source>
        <dbReference type="ARBA" id="ARBA00022679"/>
    </source>
</evidence>
<feature type="transmembrane region" description="Helical" evidence="9">
    <location>
        <begin position="92"/>
        <end position="112"/>
    </location>
</feature>
<dbReference type="InterPro" id="IPR026046">
    <property type="entry name" value="UBIAD1"/>
</dbReference>
<keyword evidence="3" id="KW-0474">Menaquinone biosynthesis</keyword>
<evidence type="ECO:0000256" key="7">
    <source>
        <dbReference type="ARBA" id="ARBA00022989"/>
    </source>
</evidence>